<gene>
    <name evidence="7" type="ORF">FPZ45_07005</name>
</gene>
<evidence type="ECO:0000259" key="5">
    <source>
        <dbReference type="PROSITE" id="PS01124"/>
    </source>
</evidence>
<accession>A0A559JQM6</accession>
<dbReference type="PANTHER" id="PTHR43280:SF28">
    <property type="entry name" value="HTH-TYPE TRANSCRIPTIONAL ACTIVATOR RHAS"/>
    <property type="match status" value="1"/>
</dbReference>
<evidence type="ECO:0000259" key="6">
    <source>
        <dbReference type="PROSITE" id="PS50110"/>
    </source>
</evidence>
<dbReference type="CDD" id="cd17536">
    <property type="entry name" value="REC_YesN-like"/>
    <property type="match status" value="1"/>
</dbReference>
<dbReference type="Pfam" id="PF00072">
    <property type="entry name" value="Response_reg"/>
    <property type="match status" value="1"/>
</dbReference>
<dbReference type="Gene3D" id="1.10.10.60">
    <property type="entry name" value="Homeodomain-like"/>
    <property type="match status" value="2"/>
</dbReference>
<dbReference type="GO" id="GO:0043565">
    <property type="term" value="F:sequence-specific DNA binding"/>
    <property type="evidence" value="ECO:0007669"/>
    <property type="project" value="InterPro"/>
</dbReference>
<keyword evidence="2" id="KW-0238">DNA-binding</keyword>
<dbReference type="PANTHER" id="PTHR43280">
    <property type="entry name" value="ARAC-FAMILY TRANSCRIPTIONAL REGULATOR"/>
    <property type="match status" value="1"/>
</dbReference>
<dbReference type="InterPro" id="IPR011006">
    <property type="entry name" value="CheY-like_superfamily"/>
</dbReference>
<dbReference type="PROSITE" id="PS01124">
    <property type="entry name" value="HTH_ARAC_FAMILY_2"/>
    <property type="match status" value="1"/>
</dbReference>
<proteinExistence type="predicted"/>
<feature type="domain" description="Response regulatory" evidence="6">
    <location>
        <begin position="41"/>
        <end position="158"/>
    </location>
</feature>
<dbReference type="AlphaFoldDB" id="A0A559JQM6"/>
<evidence type="ECO:0000256" key="4">
    <source>
        <dbReference type="PROSITE-ProRule" id="PRU00169"/>
    </source>
</evidence>
<organism evidence="7 8">
    <name type="scientific">Cohnella terricola</name>
    <dbReference type="NCBI Taxonomy" id="1289167"/>
    <lineage>
        <taxon>Bacteria</taxon>
        <taxon>Bacillati</taxon>
        <taxon>Bacillota</taxon>
        <taxon>Bacilli</taxon>
        <taxon>Bacillales</taxon>
        <taxon>Paenibacillaceae</taxon>
        <taxon>Cohnella</taxon>
    </lineage>
</organism>
<dbReference type="Gene3D" id="3.40.50.2300">
    <property type="match status" value="1"/>
</dbReference>
<dbReference type="EMBL" id="VNJJ01000003">
    <property type="protein sequence ID" value="TVY02182.1"/>
    <property type="molecule type" value="Genomic_DNA"/>
</dbReference>
<sequence length="572" mass="64049">MSAFVSPMAIRTGWKSTAVREKARTYASGFHTESGESCLLKVMVVDDESWGRKSVSKMIAELRLDVEVVSEARNGAEAMALIPVSQPHIIVTDMNMPVMNGQQFLEQLYHRYNHIKVIVISGHTQFEFMKAAVTYQACEYVLKPVSLADLKSAMIKAMEASRSHLSIEQRQQFASEMRKLQTEAFLQNVTGRRIANAADIVYRSAELLSDLLPGRYRLVVCMLRRFRELAETKFHGNADLLMFSVENMMNEVTREAPLYVYKSDDRMRLCLLLPESFASGEAIRQLLQPFHAAVNGMLDLHVVAGLSSLRDSLEQLPEAFAEANELLRGNLLQGTDLAIYAADSGKPLNCAEVFSGFDAKLLHQAIAAGQASAARRLLDEFARKAEAARSLTIQGAQKELRKLVSAAGSHWESIAAASTLLSDQRAIDGIMSVEALLNYTSQLSTAIERHIVETTAPGAANPISEIAAYLDEHYFEDIGLIDIATRYHMDPSYLSKQFKSVTGENFIEYVTRKRMEKACDLLRESNRKINDISELVGYENQRYFSQVFKKFTGQTPSEYRELQPIVFPNAKN</sequence>
<evidence type="ECO:0000256" key="2">
    <source>
        <dbReference type="ARBA" id="ARBA00023125"/>
    </source>
</evidence>
<feature type="domain" description="HTH araC/xylS-type" evidence="5">
    <location>
        <begin position="464"/>
        <end position="562"/>
    </location>
</feature>
<evidence type="ECO:0000256" key="1">
    <source>
        <dbReference type="ARBA" id="ARBA00023015"/>
    </source>
</evidence>
<dbReference type="OrthoDB" id="159632at2"/>
<dbReference type="PRINTS" id="PR00032">
    <property type="entry name" value="HTHARAC"/>
</dbReference>
<dbReference type="GO" id="GO:0000160">
    <property type="term" value="P:phosphorelay signal transduction system"/>
    <property type="evidence" value="ECO:0007669"/>
    <property type="project" value="InterPro"/>
</dbReference>
<evidence type="ECO:0000313" key="8">
    <source>
        <dbReference type="Proteomes" id="UP000316330"/>
    </source>
</evidence>
<name>A0A559JQM6_9BACL</name>
<dbReference type="SUPFAM" id="SSF52172">
    <property type="entry name" value="CheY-like"/>
    <property type="match status" value="1"/>
</dbReference>
<keyword evidence="4" id="KW-0597">Phosphoprotein</keyword>
<dbReference type="PROSITE" id="PS50110">
    <property type="entry name" value="RESPONSE_REGULATORY"/>
    <property type="match status" value="1"/>
</dbReference>
<keyword evidence="8" id="KW-1185">Reference proteome</keyword>
<dbReference type="Pfam" id="PF12833">
    <property type="entry name" value="HTH_18"/>
    <property type="match status" value="1"/>
</dbReference>
<keyword evidence="1" id="KW-0805">Transcription regulation</keyword>
<dbReference type="Proteomes" id="UP000316330">
    <property type="component" value="Unassembled WGS sequence"/>
</dbReference>
<dbReference type="SUPFAM" id="SSF46689">
    <property type="entry name" value="Homeodomain-like"/>
    <property type="match status" value="2"/>
</dbReference>
<dbReference type="PROSITE" id="PS00041">
    <property type="entry name" value="HTH_ARAC_FAMILY_1"/>
    <property type="match status" value="1"/>
</dbReference>
<evidence type="ECO:0000256" key="3">
    <source>
        <dbReference type="ARBA" id="ARBA00023163"/>
    </source>
</evidence>
<comment type="caution">
    <text evidence="7">The sequence shown here is derived from an EMBL/GenBank/DDBJ whole genome shotgun (WGS) entry which is preliminary data.</text>
</comment>
<dbReference type="SMART" id="SM00342">
    <property type="entry name" value="HTH_ARAC"/>
    <property type="match status" value="1"/>
</dbReference>
<feature type="modified residue" description="4-aspartylphosphate" evidence="4">
    <location>
        <position position="93"/>
    </location>
</feature>
<dbReference type="InterPro" id="IPR018060">
    <property type="entry name" value="HTH_AraC"/>
</dbReference>
<dbReference type="GO" id="GO:0003700">
    <property type="term" value="F:DNA-binding transcription factor activity"/>
    <property type="evidence" value="ECO:0007669"/>
    <property type="project" value="InterPro"/>
</dbReference>
<dbReference type="InterPro" id="IPR009057">
    <property type="entry name" value="Homeodomain-like_sf"/>
</dbReference>
<keyword evidence="3" id="KW-0804">Transcription</keyword>
<protein>
    <submittedName>
        <fullName evidence="7">Helix-turn-helix domain-containing protein</fullName>
    </submittedName>
</protein>
<dbReference type="InterPro" id="IPR001789">
    <property type="entry name" value="Sig_transdc_resp-reg_receiver"/>
</dbReference>
<dbReference type="InterPro" id="IPR020449">
    <property type="entry name" value="Tscrpt_reg_AraC-type_HTH"/>
</dbReference>
<dbReference type="SMART" id="SM00448">
    <property type="entry name" value="REC"/>
    <property type="match status" value="1"/>
</dbReference>
<reference evidence="7 8" key="1">
    <citation type="submission" date="2019-07" db="EMBL/GenBank/DDBJ databases">
        <authorList>
            <person name="Kim J."/>
        </authorList>
    </citation>
    <scope>NUCLEOTIDE SEQUENCE [LARGE SCALE GENOMIC DNA]</scope>
    <source>
        <strain evidence="7 8">G13</strain>
    </source>
</reference>
<evidence type="ECO:0000313" key="7">
    <source>
        <dbReference type="EMBL" id="TVY02182.1"/>
    </source>
</evidence>
<dbReference type="InterPro" id="IPR018062">
    <property type="entry name" value="HTH_AraC-typ_CS"/>
</dbReference>